<dbReference type="InterPro" id="IPR023995">
    <property type="entry name" value="HemZ"/>
</dbReference>
<proteinExistence type="predicted"/>
<reference evidence="2 3" key="1">
    <citation type="submission" date="2016-10" db="EMBL/GenBank/DDBJ databases">
        <authorList>
            <person name="de Groot N.N."/>
        </authorList>
    </citation>
    <scope>NUCLEOTIDE SEQUENCE [LARGE SCALE GENOMIC DNA]</scope>
    <source>
        <strain evidence="2 3">CGMCC 1.5012</strain>
    </source>
</reference>
<gene>
    <name evidence="2" type="ORF">SAMN05192585_11550</name>
</gene>
<evidence type="ECO:0000313" key="3">
    <source>
        <dbReference type="Proteomes" id="UP000199182"/>
    </source>
</evidence>
<dbReference type="SUPFAM" id="SSF102114">
    <property type="entry name" value="Radical SAM enzymes"/>
    <property type="match status" value="1"/>
</dbReference>
<dbReference type="STRING" id="258515.SAMN05192585_11550"/>
<dbReference type="SFLD" id="SFLDG01065">
    <property type="entry name" value="anaerobic_coproporphyrinogen-I"/>
    <property type="match status" value="1"/>
</dbReference>
<dbReference type="NCBIfam" id="TIGR03994">
    <property type="entry name" value="rSAM_HemZ"/>
    <property type="match status" value="1"/>
</dbReference>
<dbReference type="SFLD" id="SFLDF00310">
    <property type="entry name" value="oxygen-independent_coproporphy"/>
    <property type="match status" value="1"/>
</dbReference>
<dbReference type="InterPro" id="IPR058240">
    <property type="entry name" value="rSAM_sf"/>
</dbReference>
<dbReference type="RefSeq" id="WP_092639981.1">
    <property type="nucleotide sequence ID" value="NZ_FNID01000015.1"/>
</dbReference>
<dbReference type="InterPro" id="IPR006638">
    <property type="entry name" value="Elp3/MiaA/NifB-like_rSAM"/>
</dbReference>
<dbReference type="GO" id="GO:0005737">
    <property type="term" value="C:cytoplasm"/>
    <property type="evidence" value="ECO:0007669"/>
    <property type="project" value="TreeGrafter"/>
</dbReference>
<dbReference type="PROSITE" id="PS51918">
    <property type="entry name" value="RADICAL_SAM"/>
    <property type="match status" value="1"/>
</dbReference>
<keyword evidence="3" id="KW-1185">Reference proteome</keyword>
<dbReference type="EMBL" id="FNID01000015">
    <property type="protein sequence ID" value="SDN29322.1"/>
    <property type="molecule type" value="Genomic_DNA"/>
</dbReference>
<dbReference type="InterPro" id="IPR034505">
    <property type="entry name" value="Coproporphyrinogen-III_oxidase"/>
</dbReference>
<name>A0A1H0A699_9FIRM</name>
<sequence>MTIVFKGHDYAYEVRNVALLFFQGEPITEASELPEQGDYLFTELQRDGSSAKLTLTVRLNGIVHSSYAEVPLDVRAFDKECERVFGIMMYRLLSPLTGVTPQWGILTGIRPVTLVHKLKAQGLSEQQIVKHFEESYLVSPRKASLLLRTAGKEAAIIQTSAPNSFSLYISIPFCPTRCHYCSFVSHAIEKSAGLIEAYLPKLCEEIALTGEIAGGLKLRLETVYIGGGTPTTLSAQGLITLFAAIRNAFDLSTLREYTVEAGRPDTITEEKLIAIRESEATRISINPQTFNNHVLEAIGRRHTAQQTIDSFNLARRVGINCINMDLIAGLPTDTLESFQNSVDTCIRLSPEDVTVHTLSLKRSSNLAYNKAAEQGAREGMVTAMTDYAETMLQGAGYNPYYLYRQRNTRENLENTGFAKEGYEGLYNVFIMDETHTILACGAGGVTKLREPSGSRIERIFNYKYPHEYISGFDEILSRKRQVEDFYDGCVL</sequence>
<dbReference type="GO" id="GO:0051539">
    <property type="term" value="F:4 iron, 4 sulfur cluster binding"/>
    <property type="evidence" value="ECO:0007669"/>
    <property type="project" value="TreeGrafter"/>
</dbReference>
<protein>
    <submittedName>
        <fullName evidence="2">Oxygen-independent coproporphyrinogen-3 oxidase</fullName>
    </submittedName>
</protein>
<dbReference type="SFLD" id="SFLDS00029">
    <property type="entry name" value="Radical_SAM"/>
    <property type="match status" value="1"/>
</dbReference>
<dbReference type="AlphaFoldDB" id="A0A1H0A699"/>
<dbReference type="CDD" id="cd01335">
    <property type="entry name" value="Radical_SAM"/>
    <property type="match status" value="1"/>
</dbReference>
<accession>A0A1H0A699</accession>
<dbReference type="GO" id="GO:0006779">
    <property type="term" value="P:porphyrin-containing compound biosynthetic process"/>
    <property type="evidence" value="ECO:0007669"/>
    <property type="project" value="TreeGrafter"/>
</dbReference>
<organism evidence="2 3">
    <name type="scientific">Acetanaerobacterium elongatum</name>
    <dbReference type="NCBI Taxonomy" id="258515"/>
    <lineage>
        <taxon>Bacteria</taxon>
        <taxon>Bacillati</taxon>
        <taxon>Bacillota</taxon>
        <taxon>Clostridia</taxon>
        <taxon>Eubacteriales</taxon>
        <taxon>Oscillospiraceae</taxon>
        <taxon>Acetanaerobacterium</taxon>
    </lineage>
</organism>
<dbReference type="GO" id="GO:0003824">
    <property type="term" value="F:catalytic activity"/>
    <property type="evidence" value="ECO:0007669"/>
    <property type="project" value="InterPro"/>
</dbReference>
<dbReference type="Gene3D" id="3.80.30.20">
    <property type="entry name" value="tm_1862 like domain"/>
    <property type="match status" value="1"/>
</dbReference>
<dbReference type="OrthoDB" id="9808022at2"/>
<dbReference type="InterPro" id="IPR023404">
    <property type="entry name" value="rSAM_horseshoe"/>
</dbReference>
<evidence type="ECO:0000259" key="1">
    <source>
        <dbReference type="PROSITE" id="PS51918"/>
    </source>
</evidence>
<dbReference type="PANTHER" id="PTHR13932">
    <property type="entry name" value="COPROPORPHYRINIGEN III OXIDASE"/>
    <property type="match status" value="1"/>
</dbReference>
<dbReference type="PANTHER" id="PTHR13932:SF1">
    <property type="entry name" value="OXYGEN-INDEPENDENT COPROPORPHYRINOGEN-III OXIDASE-LIKE PROTEIN HEMZ"/>
    <property type="match status" value="1"/>
</dbReference>
<evidence type="ECO:0000313" key="2">
    <source>
        <dbReference type="EMBL" id="SDN29322.1"/>
    </source>
</evidence>
<dbReference type="Proteomes" id="UP000199182">
    <property type="component" value="Unassembled WGS sequence"/>
</dbReference>
<dbReference type="InterPro" id="IPR007197">
    <property type="entry name" value="rSAM"/>
</dbReference>
<feature type="domain" description="Radical SAM core" evidence="1">
    <location>
        <begin position="159"/>
        <end position="398"/>
    </location>
</feature>
<dbReference type="SMART" id="SM00729">
    <property type="entry name" value="Elp3"/>
    <property type="match status" value="1"/>
</dbReference>
<dbReference type="Pfam" id="PF04055">
    <property type="entry name" value="Radical_SAM"/>
    <property type="match status" value="1"/>
</dbReference>